<dbReference type="EMBL" id="BAAAPF010000011">
    <property type="protein sequence ID" value="GAA2111131.1"/>
    <property type="molecule type" value="Genomic_DNA"/>
</dbReference>
<sequence length="963" mass="102484">MRAADVPLIERDHELAVLDSAVTRSRRGAGQLLLVEGAPGLGKTALLAALRHRSEAAGCRVLQARSDESEGGFPYGVVRQLFECWLASTAPEERRRVFRGPAGPALRLFEYGPQDAPAGPDPALYSGDRQHVLLNGLYWMCVHLAERRPLALLLDDVWWGDAPSLRFLHYLATRLDSQPILLGVTTDPAQRGPWGSGAHTVASLPAAELLRLAPLSAAGVRAWLGRRLGERAGTALVDACHQATGGTPFFLRELIDELAAADPPDGGQFVDQLGALVPGLAPPRVVHGLRRRLRALPAPAVALVEAMAVLGTEPGLTYASGVAGIDPGSVAGALGALVDAGLLQPDLPPRFLYPIVRAALYHSLPATRQNAVHARAAHVLAAAAAPVDDVARHLLHADVAGNRDAVALLRRAARQAIADDRPTAAVTYLTRAVQEPPAPGDEVTVLAELGRAELRARMAAAVDHLGQAMELSADPVERGTIGLDLAQGLVAADRVEEAVTLLQQLRKEVVDLDETLGDRLDTALVVAARQASHLRSVATQRLSELARTDAVGPGAARLLALEEPAAALRRGEPASRIGELTEKALAEVFADGVASYDHEVSAQLWCRVAAVLVCCDLLGDAEQLLTHALADAEGTGASIAADSYRAVRAWVRYQRGRLAEAETDARHVPDRVDGAGLRSPMAVFAVGALTSVLTARHELDAAAAVVRTHDFSASTRRSAIYVPVLFARGRLHGALGDTDTAVEDILHGSRLMEDWGLRDATLLQTLDAAVLLSRAGRTEAARAMTERVLPRARAFASRRVIAAGLRARGLTAAPGSAVRYLEEAAEMLADSEARLDYATVLVDLGAGLRRCERWARARRTLNNGLAVARRCGAWGLVTAARSELSAMGIRVRVTEAGAGALTSQERRVAALAAEGIRNRDIAQTLFVTVKTVEWHLSRAYRKLGITSRHELPKALARQRATAA</sequence>
<proteinExistence type="predicted"/>
<dbReference type="InterPro" id="IPR000792">
    <property type="entry name" value="Tscrpt_reg_LuxR_C"/>
</dbReference>
<evidence type="ECO:0000313" key="4">
    <source>
        <dbReference type="EMBL" id="GAA2111131.1"/>
    </source>
</evidence>
<comment type="caution">
    <text evidence="4">The sequence shown here is derived from an EMBL/GenBank/DDBJ whole genome shotgun (WGS) entry which is preliminary data.</text>
</comment>
<protein>
    <submittedName>
        <fullName evidence="4">LuxR family transcriptional regulator</fullName>
    </submittedName>
</protein>
<keyword evidence="2" id="KW-0067">ATP-binding</keyword>
<keyword evidence="5" id="KW-1185">Reference proteome</keyword>
<dbReference type="Gene3D" id="1.25.40.10">
    <property type="entry name" value="Tetratricopeptide repeat domain"/>
    <property type="match status" value="1"/>
</dbReference>
<reference evidence="4 5" key="1">
    <citation type="journal article" date="2019" name="Int. J. Syst. Evol. Microbiol.">
        <title>The Global Catalogue of Microorganisms (GCM) 10K type strain sequencing project: providing services to taxonomists for standard genome sequencing and annotation.</title>
        <authorList>
            <consortium name="The Broad Institute Genomics Platform"/>
            <consortium name="The Broad Institute Genome Sequencing Center for Infectious Disease"/>
            <person name="Wu L."/>
            <person name="Ma J."/>
        </authorList>
    </citation>
    <scope>NUCLEOTIDE SEQUENCE [LARGE SCALE GENOMIC DNA]</scope>
    <source>
        <strain evidence="4 5">JCM 15481</strain>
    </source>
</reference>
<dbReference type="PROSITE" id="PS00622">
    <property type="entry name" value="HTH_LUXR_1"/>
    <property type="match status" value="1"/>
</dbReference>
<dbReference type="PRINTS" id="PR00038">
    <property type="entry name" value="HTHLUXR"/>
</dbReference>
<evidence type="ECO:0000259" key="3">
    <source>
        <dbReference type="PROSITE" id="PS50043"/>
    </source>
</evidence>
<name>A0ABN2XFC9_9ACTN</name>
<dbReference type="Gene3D" id="1.10.10.10">
    <property type="entry name" value="Winged helix-like DNA-binding domain superfamily/Winged helix DNA-binding domain"/>
    <property type="match status" value="1"/>
</dbReference>
<dbReference type="SUPFAM" id="SSF46894">
    <property type="entry name" value="C-terminal effector domain of the bipartite response regulators"/>
    <property type="match status" value="1"/>
</dbReference>
<dbReference type="PANTHER" id="PTHR16305">
    <property type="entry name" value="TESTICULAR SOLUBLE ADENYLYL CYCLASE"/>
    <property type="match status" value="1"/>
</dbReference>
<dbReference type="Proteomes" id="UP001500443">
    <property type="component" value="Unassembled WGS sequence"/>
</dbReference>
<accession>A0ABN2XFC9</accession>
<dbReference type="Pfam" id="PF13191">
    <property type="entry name" value="AAA_16"/>
    <property type="match status" value="1"/>
</dbReference>
<dbReference type="InterPro" id="IPR027417">
    <property type="entry name" value="P-loop_NTPase"/>
</dbReference>
<dbReference type="PROSITE" id="PS50043">
    <property type="entry name" value="HTH_LUXR_2"/>
    <property type="match status" value="1"/>
</dbReference>
<dbReference type="PANTHER" id="PTHR16305:SF35">
    <property type="entry name" value="TRANSCRIPTIONAL ACTIVATOR DOMAIN"/>
    <property type="match status" value="1"/>
</dbReference>
<dbReference type="InterPro" id="IPR036388">
    <property type="entry name" value="WH-like_DNA-bd_sf"/>
</dbReference>
<dbReference type="Pfam" id="PF00196">
    <property type="entry name" value="GerE"/>
    <property type="match status" value="1"/>
</dbReference>
<dbReference type="InterPro" id="IPR016032">
    <property type="entry name" value="Sig_transdc_resp-reg_C-effctor"/>
</dbReference>
<evidence type="ECO:0000313" key="5">
    <source>
        <dbReference type="Proteomes" id="UP001500443"/>
    </source>
</evidence>
<gene>
    <name evidence="4" type="ORF">GCM10009802_08640</name>
</gene>
<evidence type="ECO:0000256" key="2">
    <source>
        <dbReference type="ARBA" id="ARBA00022840"/>
    </source>
</evidence>
<keyword evidence="1" id="KW-0547">Nucleotide-binding</keyword>
<dbReference type="InterPro" id="IPR041664">
    <property type="entry name" value="AAA_16"/>
</dbReference>
<dbReference type="SMART" id="SM00421">
    <property type="entry name" value="HTH_LUXR"/>
    <property type="match status" value="1"/>
</dbReference>
<evidence type="ECO:0000256" key="1">
    <source>
        <dbReference type="ARBA" id="ARBA00022741"/>
    </source>
</evidence>
<dbReference type="InterPro" id="IPR011990">
    <property type="entry name" value="TPR-like_helical_dom_sf"/>
</dbReference>
<dbReference type="SUPFAM" id="SSF52540">
    <property type="entry name" value="P-loop containing nucleoside triphosphate hydrolases"/>
    <property type="match status" value="1"/>
</dbReference>
<organism evidence="4 5">
    <name type="scientific">Streptomyces synnematoformans</name>
    <dbReference type="NCBI Taxonomy" id="415721"/>
    <lineage>
        <taxon>Bacteria</taxon>
        <taxon>Bacillati</taxon>
        <taxon>Actinomycetota</taxon>
        <taxon>Actinomycetes</taxon>
        <taxon>Kitasatosporales</taxon>
        <taxon>Streptomycetaceae</taxon>
        <taxon>Streptomyces</taxon>
    </lineage>
</organism>
<dbReference type="CDD" id="cd06170">
    <property type="entry name" value="LuxR_C_like"/>
    <property type="match status" value="1"/>
</dbReference>
<feature type="domain" description="HTH luxR-type" evidence="3">
    <location>
        <begin position="894"/>
        <end position="959"/>
    </location>
</feature>
<dbReference type="RefSeq" id="WP_344288004.1">
    <property type="nucleotide sequence ID" value="NZ_BAAAPF010000011.1"/>
</dbReference>